<evidence type="ECO:0000256" key="7">
    <source>
        <dbReference type="ARBA" id="ARBA00023163"/>
    </source>
</evidence>
<dbReference type="Gene3D" id="3.40.50.300">
    <property type="entry name" value="P-loop containing nucleotide triphosphate hydrolases"/>
    <property type="match status" value="1"/>
</dbReference>
<keyword evidence="6" id="KW-0010">Activator</keyword>
<evidence type="ECO:0000256" key="6">
    <source>
        <dbReference type="ARBA" id="ARBA00023159"/>
    </source>
</evidence>
<dbReference type="InterPro" id="IPR009057">
    <property type="entry name" value="Homeodomain-like_sf"/>
</dbReference>
<dbReference type="GO" id="GO:0043565">
    <property type="term" value="F:sequence-specific DNA binding"/>
    <property type="evidence" value="ECO:0007669"/>
    <property type="project" value="InterPro"/>
</dbReference>
<dbReference type="GO" id="GO:0000160">
    <property type="term" value="P:phosphorelay signal transduction system"/>
    <property type="evidence" value="ECO:0007669"/>
    <property type="project" value="UniProtKB-KW"/>
</dbReference>
<dbReference type="InterPro" id="IPR002197">
    <property type="entry name" value="HTH_Fis"/>
</dbReference>
<organism evidence="9 10">
    <name type="scientific">Bradyrhizobium hipponense</name>
    <dbReference type="NCBI Taxonomy" id="2605638"/>
    <lineage>
        <taxon>Bacteria</taxon>
        <taxon>Pseudomonadati</taxon>
        <taxon>Pseudomonadota</taxon>
        <taxon>Alphaproteobacteria</taxon>
        <taxon>Hyphomicrobiales</taxon>
        <taxon>Nitrobacteraceae</taxon>
        <taxon>Bradyrhizobium</taxon>
    </lineage>
</organism>
<feature type="domain" description="Sigma-54 factor interaction" evidence="8">
    <location>
        <begin position="139"/>
        <end position="368"/>
    </location>
</feature>
<dbReference type="PROSITE" id="PS00688">
    <property type="entry name" value="SIGMA54_INTERACT_3"/>
    <property type="match status" value="1"/>
</dbReference>
<dbReference type="PROSITE" id="PS50045">
    <property type="entry name" value="SIGMA54_INTERACT_4"/>
    <property type="match status" value="1"/>
</dbReference>
<dbReference type="CDD" id="cd00009">
    <property type="entry name" value="AAA"/>
    <property type="match status" value="1"/>
</dbReference>
<keyword evidence="1" id="KW-0547">Nucleotide-binding</keyword>
<dbReference type="PANTHER" id="PTHR32071:SF117">
    <property type="entry name" value="PTS-DEPENDENT DIHYDROXYACETONE KINASE OPERON REGULATORY PROTEIN-RELATED"/>
    <property type="match status" value="1"/>
</dbReference>
<evidence type="ECO:0000259" key="8">
    <source>
        <dbReference type="PROSITE" id="PS50045"/>
    </source>
</evidence>
<protein>
    <submittedName>
        <fullName evidence="9">Sigma-54-dependent Fis family transcriptional regulator</fullName>
    </submittedName>
</protein>
<name>A0A5S4YWT0_9BRAD</name>
<dbReference type="InterPro" id="IPR058031">
    <property type="entry name" value="AAA_lid_NorR"/>
</dbReference>
<reference evidence="9 10" key="1">
    <citation type="submission" date="2019-08" db="EMBL/GenBank/DDBJ databases">
        <title>Bradyrhizobium hipponensis sp. nov., a rhizobium isolated from a Lupinus angustifolius root nodule in Tunisia.</title>
        <authorList>
            <person name="Off K."/>
            <person name="Rejili M."/>
            <person name="Mars M."/>
            <person name="Brachmann A."/>
            <person name="Marin M."/>
        </authorList>
    </citation>
    <scope>NUCLEOTIDE SEQUENCE [LARGE SCALE GENOMIC DNA]</scope>
    <source>
        <strain evidence="10">aSej3</strain>
    </source>
</reference>
<dbReference type="Gene3D" id="1.10.10.60">
    <property type="entry name" value="Homeodomain-like"/>
    <property type="match status" value="1"/>
</dbReference>
<dbReference type="GO" id="GO:0006355">
    <property type="term" value="P:regulation of DNA-templated transcription"/>
    <property type="evidence" value="ECO:0007669"/>
    <property type="project" value="InterPro"/>
</dbReference>
<dbReference type="Pfam" id="PF00158">
    <property type="entry name" value="Sigma54_activat"/>
    <property type="match status" value="1"/>
</dbReference>
<dbReference type="Pfam" id="PF25601">
    <property type="entry name" value="AAA_lid_14"/>
    <property type="match status" value="1"/>
</dbReference>
<dbReference type="InterPro" id="IPR025944">
    <property type="entry name" value="Sigma_54_int_dom_CS"/>
</dbReference>
<dbReference type="PANTHER" id="PTHR32071">
    <property type="entry name" value="TRANSCRIPTIONAL REGULATORY PROTEIN"/>
    <property type="match status" value="1"/>
</dbReference>
<dbReference type="SUPFAM" id="SSF52540">
    <property type="entry name" value="P-loop containing nucleoside triphosphate hydrolases"/>
    <property type="match status" value="1"/>
</dbReference>
<dbReference type="InterPro" id="IPR027417">
    <property type="entry name" value="P-loop_NTPase"/>
</dbReference>
<keyword evidence="7" id="KW-0804">Transcription</keyword>
<proteinExistence type="predicted"/>
<dbReference type="Gene3D" id="1.10.8.60">
    <property type="match status" value="1"/>
</dbReference>
<keyword evidence="3" id="KW-0902">Two-component regulatory system</keyword>
<evidence type="ECO:0000313" key="9">
    <source>
        <dbReference type="EMBL" id="TYO65269.1"/>
    </source>
</evidence>
<comment type="caution">
    <text evidence="9">The sequence shown here is derived from an EMBL/GenBank/DDBJ whole genome shotgun (WGS) entry which is preliminary data.</text>
</comment>
<dbReference type="Proteomes" id="UP000324797">
    <property type="component" value="Unassembled WGS sequence"/>
</dbReference>
<evidence type="ECO:0000313" key="10">
    <source>
        <dbReference type="Proteomes" id="UP000324797"/>
    </source>
</evidence>
<dbReference type="InterPro" id="IPR003593">
    <property type="entry name" value="AAA+_ATPase"/>
</dbReference>
<keyword evidence="4" id="KW-0805">Transcription regulation</keyword>
<dbReference type="FunFam" id="3.40.50.300:FF:000006">
    <property type="entry name" value="DNA-binding transcriptional regulator NtrC"/>
    <property type="match status" value="1"/>
</dbReference>
<dbReference type="EMBL" id="VSTH01000053">
    <property type="protein sequence ID" value="TYO65269.1"/>
    <property type="molecule type" value="Genomic_DNA"/>
</dbReference>
<dbReference type="RefSeq" id="WP_148740570.1">
    <property type="nucleotide sequence ID" value="NZ_VSTH01000053.1"/>
</dbReference>
<evidence type="ECO:0000256" key="2">
    <source>
        <dbReference type="ARBA" id="ARBA00022840"/>
    </source>
</evidence>
<evidence type="ECO:0000256" key="1">
    <source>
        <dbReference type="ARBA" id="ARBA00022741"/>
    </source>
</evidence>
<keyword evidence="5" id="KW-0238">DNA-binding</keyword>
<dbReference type="InterPro" id="IPR002078">
    <property type="entry name" value="Sigma_54_int"/>
</dbReference>
<dbReference type="SUPFAM" id="SSF46689">
    <property type="entry name" value="Homeodomain-like"/>
    <property type="match status" value="1"/>
</dbReference>
<gene>
    <name evidence="9" type="ORF">FXV83_17085</name>
</gene>
<dbReference type="AlphaFoldDB" id="A0A5S4YWT0"/>
<keyword evidence="2" id="KW-0067">ATP-binding</keyword>
<dbReference type="Pfam" id="PF02954">
    <property type="entry name" value="HTH_8"/>
    <property type="match status" value="1"/>
</dbReference>
<keyword evidence="10" id="KW-1185">Reference proteome</keyword>
<accession>A0A5S4YWT0</accession>
<sequence>MSRLVLFIESVSSPLREECAGELDFVSEHIQWSSLDLERLRDHRADLVVAVAAPRCSSAENFLRWLVKNPIGPPTLAVLPPDNDLIQLAAEAVDDFIVEPIHSGEWHHRVARLLANDSPDNNMATTQERETREFGLAELVGNHPAFLRTIEQIPLVARNDSPVLITGETGTGKELCARAIHRLSARSDLPFIPVDCSAFPEHLFETEMFGHARGAFTDAHRDQMGLVALAGSGTLFLDEVDALPIAFQSKLLRLLQEHTYRPIGSERFVKAEVKIISACNQNLNDLLRERRFRLDLFFRLNVLQLHLVPLRERRSDISILARYFVSRLSAESGTPPKALAPAVVQKLREYDWPGNVRELYNVIQRAFIFSQGKQIQLSDVCDLPVFNASSKPSSDNFRDARARALEAFERAYIEEKLRETGGNITRASRLAGKDRRAFGRLMKRHNIRTNP</sequence>
<evidence type="ECO:0000256" key="5">
    <source>
        <dbReference type="ARBA" id="ARBA00023125"/>
    </source>
</evidence>
<dbReference type="GO" id="GO:0005524">
    <property type="term" value="F:ATP binding"/>
    <property type="evidence" value="ECO:0007669"/>
    <property type="project" value="UniProtKB-KW"/>
</dbReference>
<evidence type="ECO:0000256" key="3">
    <source>
        <dbReference type="ARBA" id="ARBA00023012"/>
    </source>
</evidence>
<evidence type="ECO:0000256" key="4">
    <source>
        <dbReference type="ARBA" id="ARBA00023015"/>
    </source>
</evidence>
<dbReference type="SMART" id="SM00382">
    <property type="entry name" value="AAA"/>
    <property type="match status" value="1"/>
</dbReference>